<evidence type="ECO:0000256" key="2">
    <source>
        <dbReference type="ARBA" id="ARBA00005046"/>
    </source>
</evidence>
<keyword evidence="6" id="KW-0500">Molybdenum</keyword>
<dbReference type="Gene3D" id="2.170.190.11">
    <property type="entry name" value="Molybdopterin biosynthesis moea protein, domain 3"/>
    <property type="match status" value="1"/>
</dbReference>
<evidence type="ECO:0000256" key="4">
    <source>
        <dbReference type="ARBA" id="ARBA00023150"/>
    </source>
</evidence>
<dbReference type="SUPFAM" id="SSF63882">
    <property type="entry name" value="MoeA N-terminal region -like"/>
    <property type="match status" value="1"/>
</dbReference>
<dbReference type="SUPFAM" id="SSF53218">
    <property type="entry name" value="Molybdenum cofactor biosynthesis proteins"/>
    <property type="match status" value="1"/>
</dbReference>
<evidence type="ECO:0000313" key="8">
    <source>
        <dbReference type="EMBL" id="GLI34171.1"/>
    </source>
</evidence>
<dbReference type="InterPro" id="IPR001453">
    <property type="entry name" value="MoaB/Mog_dom"/>
</dbReference>
<dbReference type="InterPro" id="IPR008284">
    <property type="entry name" value="MoCF_biosynth_CS"/>
</dbReference>
<dbReference type="InterPro" id="IPR038987">
    <property type="entry name" value="MoeA-like"/>
</dbReference>
<comment type="similarity">
    <text evidence="3 6">Belongs to the MoeA family.</text>
</comment>
<dbReference type="SMART" id="SM00852">
    <property type="entry name" value="MoCF_biosynth"/>
    <property type="match status" value="1"/>
</dbReference>
<dbReference type="GO" id="GO:0046872">
    <property type="term" value="F:metal ion binding"/>
    <property type="evidence" value="ECO:0007669"/>
    <property type="project" value="UniProtKB-UniRule"/>
</dbReference>
<dbReference type="NCBIfam" id="TIGR00177">
    <property type="entry name" value="molyb_syn"/>
    <property type="match status" value="1"/>
</dbReference>
<evidence type="ECO:0000256" key="1">
    <source>
        <dbReference type="ARBA" id="ARBA00002901"/>
    </source>
</evidence>
<dbReference type="GO" id="GO:0006777">
    <property type="term" value="P:Mo-molybdopterin cofactor biosynthetic process"/>
    <property type="evidence" value="ECO:0007669"/>
    <property type="project" value="UniProtKB-UniRule"/>
</dbReference>
<dbReference type="Pfam" id="PF03453">
    <property type="entry name" value="MoeA_N"/>
    <property type="match status" value="1"/>
</dbReference>
<dbReference type="RefSeq" id="WP_281793433.1">
    <property type="nucleotide sequence ID" value="NZ_BSDR01000001.1"/>
</dbReference>
<comment type="cofactor">
    <cofactor evidence="6">
        <name>Mg(2+)</name>
        <dbReference type="ChEBI" id="CHEBI:18420"/>
    </cofactor>
</comment>
<dbReference type="PANTHER" id="PTHR10192:SF5">
    <property type="entry name" value="GEPHYRIN"/>
    <property type="match status" value="1"/>
</dbReference>
<dbReference type="InterPro" id="IPR005110">
    <property type="entry name" value="MoeA_linker/N"/>
</dbReference>
<keyword evidence="6" id="KW-0460">Magnesium</keyword>
<keyword evidence="6" id="KW-0479">Metal-binding</keyword>
<accession>A0A9W6CYJ2</accession>
<dbReference type="GO" id="GO:0005737">
    <property type="term" value="C:cytoplasm"/>
    <property type="evidence" value="ECO:0007669"/>
    <property type="project" value="TreeGrafter"/>
</dbReference>
<dbReference type="Pfam" id="PF00994">
    <property type="entry name" value="MoCF_biosynth"/>
    <property type="match status" value="1"/>
</dbReference>
<protein>
    <recommendedName>
        <fullName evidence="6">Molybdopterin molybdenumtransferase</fullName>
        <ecNumber evidence="6">2.10.1.1</ecNumber>
    </recommendedName>
</protein>
<dbReference type="EC" id="2.10.1.1" evidence="6"/>
<dbReference type="Gene3D" id="3.40.980.10">
    <property type="entry name" value="MoaB/Mog-like domain"/>
    <property type="match status" value="1"/>
</dbReference>
<dbReference type="PROSITE" id="PS01079">
    <property type="entry name" value="MOCF_BIOSYNTHESIS_2"/>
    <property type="match status" value="1"/>
</dbReference>
<comment type="caution">
    <text evidence="8">The sequence shown here is derived from an EMBL/GenBank/DDBJ whole genome shotgun (WGS) entry which is preliminary data.</text>
</comment>
<dbReference type="InterPro" id="IPR005111">
    <property type="entry name" value="MoeA_C_domain_IV"/>
</dbReference>
<name>A0A9W6CYJ2_9BACT</name>
<evidence type="ECO:0000256" key="5">
    <source>
        <dbReference type="ARBA" id="ARBA00047317"/>
    </source>
</evidence>
<evidence type="ECO:0000313" key="9">
    <source>
        <dbReference type="Proteomes" id="UP001144372"/>
    </source>
</evidence>
<feature type="domain" description="MoaB/Mog" evidence="7">
    <location>
        <begin position="185"/>
        <end position="325"/>
    </location>
</feature>
<evidence type="ECO:0000256" key="6">
    <source>
        <dbReference type="RuleBase" id="RU365090"/>
    </source>
</evidence>
<evidence type="ECO:0000256" key="3">
    <source>
        <dbReference type="ARBA" id="ARBA00010763"/>
    </source>
</evidence>
<dbReference type="Proteomes" id="UP001144372">
    <property type="component" value="Unassembled WGS sequence"/>
</dbReference>
<proteinExistence type="inferred from homology"/>
<comment type="catalytic activity">
    <reaction evidence="5">
        <text>adenylyl-molybdopterin + molybdate = Mo-molybdopterin + AMP + H(+)</text>
        <dbReference type="Rhea" id="RHEA:35047"/>
        <dbReference type="ChEBI" id="CHEBI:15378"/>
        <dbReference type="ChEBI" id="CHEBI:36264"/>
        <dbReference type="ChEBI" id="CHEBI:62727"/>
        <dbReference type="ChEBI" id="CHEBI:71302"/>
        <dbReference type="ChEBI" id="CHEBI:456215"/>
        <dbReference type="EC" id="2.10.1.1"/>
    </reaction>
</comment>
<keyword evidence="4 6" id="KW-0501">Molybdenum cofactor biosynthesis</keyword>
<dbReference type="InterPro" id="IPR036425">
    <property type="entry name" value="MoaB/Mog-like_dom_sf"/>
</dbReference>
<evidence type="ECO:0000259" key="7">
    <source>
        <dbReference type="SMART" id="SM00852"/>
    </source>
</evidence>
<dbReference type="AlphaFoldDB" id="A0A9W6CYJ2"/>
<dbReference type="NCBIfam" id="NF045515">
    <property type="entry name" value="Glp_gephyrin"/>
    <property type="match status" value="1"/>
</dbReference>
<dbReference type="GO" id="GO:0061599">
    <property type="term" value="F:molybdopterin molybdotransferase activity"/>
    <property type="evidence" value="ECO:0007669"/>
    <property type="project" value="UniProtKB-UniRule"/>
</dbReference>
<gene>
    <name evidence="8" type="ORF">DAMNIGENAA_16040</name>
</gene>
<keyword evidence="9" id="KW-1185">Reference proteome</keyword>
<dbReference type="CDD" id="cd00887">
    <property type="entry name" value="MoeA"/>
    <property type="match status" value="1"/>
</dbReference>
<dbReference type="Gene3D" id="2.40.340.10">
    <property type="entry name" value="MoeA, C-terminal, domain IV"/>
    <property type="match status" value="1"/>
</dbReference>
<comment type="pathway">
    <text evidence="2 6">Cofactor biosynthesis; molybdopterin biosynthesis.</text>
</comment>
<dbReference type="EMBL" id="BSDR01000001">
    <property type="protein sequence ID" value="GLI34171.1"/>
    <property type="molecule type" value="Genomic_DNA"/>
</dbReference>
<keyword evidence="6" id="KW-0808">Transferase</keyword>
<organism evidence="8 9">
    <name type="scientific">Desulforhabdus amnigena</name>
    <dbReference type="NCBI Taxonomy" id="40218"/>
    <lineage>
        <taxon>Bacteria</taxon>
        <taxon>Pseudomonadati</taxon>
        <taxon>Thermodesulfobacteriota</taxon>
        <taxon>Syntrophobacteria</taxon>
        <taxon>Syntrophobacterales</taxon>
        <taxon>Syntrophobacteraceae</taxon>
        <taxon>Desulforhabdus</taxon>
    </lineage>
</organism>
<reference evidence="8" key="1">
    <citation type="submission" date="2022-12" db="EMBL/GenBank/DDBJ databases">
        <title>Reference genome sequencing for broad-spectrum identification of bacterial and archaeal isolates by mass spectrometry.</title>
        <authorList>
            <person name="Sekiguchi Y."/>
            <person name="Tourlousse D.M."/>
        </authorList>
    </citation>
    <scope>NUCLEOTIDE SEQUENCE</scope>
    <source>
        <strain evidence="8">ASRB1</strain>
    </source>
</reference>
<dbReference type="Gene3D" id="3.90.105.10">
    <property type="entry name" value="Molybdopterin biosynthesis moea protein, domain 2"/>
    <property type="match status" value="1"/>
</dbReference>
<dbReference type="SUPFAM" id="SSF63867">
    <property type="entry name" value="MoeA C-terminal domain-like"/>
    <property type="match status" value="1"/>
</dbReference>
<dbReference type="InterPro" id="IPR036688">
    <property type="entry name" value="MoeA_C_domain_IV_sf"/>
</dbReference>
<comment type="function">
    <text evidence="1 6">Catalyzes the insertion of molybdate into adenylated molybdopterin with the concomitant release of AMP.</text>
</comment>
<dbReference type="InterPro" id="IPR036135">
    <property type="entry name" value="MoeA_linker/N_sf"/>
</dbReference>
<dbReference type="PANTHER" id="PTHR10192">
    <property type="entry name" value="MOLYBDOPTERIN BIOSYNTHESIS PROTEIN"/>
    <property type="match status" value="1"/>
</dbReference>
<sequence>MSQFLKVKTAEEVLDILKTLDFLEAETVRLEQACGRILATPVSAPEPVPHFARATMDGYAVRARDTFGASESLPALLEITDEVSMGKPVSATTEKGKAIAIPTGGMLPSGADSVVMVEYTIPMDEKTIEVIKPVAPGDNVLKEGEDIGLGEELFGAGWHLRPQDIGVLAALGMQAVSVRRRPKVAILSTGDEIVPVSTEVVPAGKIRDINTFTLTAQVQEAGAEVGFKSLVEDDLDALISACRKALDTHDVVVLSGGSSVGVRDFTLRVLDFFPEAELLVHGVAVRPGKPTILARIGKKLFWGLPGQPVSAMMICRAFVLPSLMILQGAESALEPGAEYGNTCRAVLNRRLPSVHGRTDYVPVIVSRVEGEIHATPVFGKSAMISTLARSDGYVIIPAHVEGLDPGSEVTVHLFQRV</sequence>
<dbReference type="Pfam" id="PF03454">
    <property type="entry name" value="MoeA_C"/>
    <property type="match status" value="1"/>
</dbReference>